<dbReference type="EMBL" id="AMZH03018319">
    <property type="protein sequence ID" value="RRT41759.1"/>
    <property type="molecule type" value="Genomic_DNA"/>
</dbReference>
<gene>
    <name evidence="2" type="ORF">B296_00022976</name>
</gene>
<evidence type="ECO:0000313" key="3">
    <source>
        <dbReference type="Proteomes" id="UP000287651"/>
    </source>
</evidence>
<name>A0A426XQJ1_ENSVE</name>
<dbReference type="AlphaFoldDB" id="A0A426XQJ1"/>
<evidence type="ECO:0000256" key="1">
    <source>
        <dbReference type="SAM" id="MobiDB-lite"/>
    </source>
</evidence>
<dbReference type="Proteomes" id="UP000287651">
    <property type="component" value="Unassembled WGS sequence"/>
</dbReference>
<feature type="region of interest" description="Disordered" evidence="1">
    <location>
        <begin position="95"/>
        <end position="115"/>
    </location>
</feature>
<comment type="caution">
    <text evidence="2">The sequence shown here is derived from an EMBL/GenBank/DDBJ whole genome shotgun (WGS) entry which is preliminary data.</text>
</comment>
<organism evidence="2 3">
    <name type="scientific">Ensete ventricosum</name>
    <name type="common">Abyssinian banana</name>
    <name type="synonym">Musa ensete</name>
    <dbReference type="NCBI Taxonomy" id="4639"/>
    <lineage>
        <taxon>Eukaryota</taxon>
        <taxon>Viridiplantae</taxon>
        <taxon>Streptophyta</taxon>
        <taxon>Embryophyta</taxon>
        <taxon>Tracheophyta</taxon>
        <taxon>Spermatophyta</taxon>
        <taxon>Magnoliopsida</taxon>
        <taxon>Liliopsida</taxon>
        <taxon>Zingiberales</taxon>
        <taxon>Musaceae</taxon>
        <taxon>Ensete</taxon>
    </lineage>
</organism>
<sequence length="115" mass="12455">MCVREKIIGLTTTRAIELQPDDRPRSNLGIKSGLDDIVGPHREFARRFTELIEKLAGNTPGDCQKKIERLITRMSEAAGLAGGLVFTQRRSVVDAGAPQEGELGSGRRSVGAEPL</sequence>
<evidence type="ECO:0000313" key="2">
    <source>
        <dbReference type="EMBL" id="RRT41759.1"/>
    </source>
</evidence>
<protein>
    <submittedName>
        <fullName evidence="2">Uncharacterized protein</fullName>
    </submittedName>
</protein>
<accession>A0A426XQJ1</accession>
<reference evidence="2 3" key="1">
    <citation type="journal article" date="2014" name="Agronomy (Basel)">
        <title>A Draft Genome Sequence for Ensete ventricosum, the Drought-Tolerant Tree Against Hunger.</title>
        <authorList>
            <person name="Harrison J."/>
            <person name="Moore K.A."/>
            <person name="Paszkiewicz K."/>
            <person name="Jones T."/>
            <person name="Grant M."/>
            <person name="Ambacheew D."/>
            <person name="Muzemil S."/>
            <person name="Studholme D.J."/>
        </authorList>
    </citation>
    <scope>NUCLEOTIDE SEQUENCE [LARGE SCALE GENOMIC DNA]</scope>
</reference>
<proteinExistence type="predicted"/>